<evidence type="ECO:0000256" key="1">
    <source>
        <dbReference type="ARBA" id="ARBA00007116"/>
    </source>
</evidence>
<dbReference type="Gene3D" id="3.30.420.100">
    <property type="match status" value="1"/>
</dbReference>
<gene>
    <name evidence="6" type="primary">rplR</name>
    <name evidence="6" type="ORF">SNAT2548_LOCUS15524</name>
</gene>
<dbReference type="GO" id="GO:0005737">
    <property type="term" value="C:cytoplasm"/>
    <property type="evidence" value="ECO:0007669"/>
    <property type="project" value="UniProtKB-ARBA"/>
</dbReference>
<dbReference type="CDD" id="cd00432">
    <property type="entry name" value="Ribosomal_L18_L5e"/>
    <property type="match status" value="1"/>
</dbReference>
<dbReference type="OrthoDB" id="424405at2759"/>
<keyword evidence="4" id="KW-0175">Coiled coil</keyword>
<dbReference type="PANTHER" id="PTHR12899">
    <property type="entry name" value="39S RIBOSOMAL PROTEIN L18, MITOCHONDRIAL"/>
    <property type="match status" value="1"/>
</dbReference>
<dbReference type="GO" id="GO:0008097">
    <property type="term" value="F:5S rRNA binding"/>
    <property type="evidence" value="ECO:0007669"/>
    <property type="project" value="TreeGrafter"/>
</dbReference>
<evidence type="ECO:0000313" key="6">
    <source>
        <dbReference type="EMBL" id="CAE7294750.1"/>
    </source>
</evidence>
<dbReference type="GO" id="GO:0003735">
    <property type="term" value="F:structural constituent of ribosome"/>
    <property type="evidence" value="ECO:0007669"/>
    <property type="project" value="InterPro"/>
</dbReference>
<comment type="similarity">
    <text evidence="1">Belongs to the universal ribosomal protein uL18 family.</text>
</comment>
<dbReference type="SUPFAM" id="SSF53137">
    <property type="entry name" value="Translational machinery components"/>
    <property type="match status" value="1"/>
</dbReference>
<keyword evidence="7" id="KW-1185">Reference proteome</keyword>
<feature type="region of interest" description="Disordered" evidence="5">
    <location>
        <begin position="567"/>
        <end position="596"/>
    </location>
</feature>
<evidence type="ECO:0000313" key="7">
    <source>
        <dbReference type="Proteomes" id="UP000604046"/>
    </source>
</evidence>
<evidence type="ECO:0000256" key="2">
    <source>
        <dbReference type="ARBA" id="ARBA00022980"/>
    </source>
</evidence>
<organism evidence="6 7">
    <name type="scientific">Symbiodinium natans</name>
    <dbReference type="NCBI Taxonomy" id="878477"/>
    <lineage>
        <taxon>Eukaryota</taxon>
        <taxon>Sar</taxon>
        <taxon>Alveolata</taxon>
        <taxon>Dinophyceae</taxon>
        <taxon>Suessiales</taxon>
        <taxon>Symbiodiniaceae</taxon>
        <taxon>Symbiodinium</taxon>
    </lineage>
</organism>
<protein>
    <submittedName>
        <fullName evidence="6">RplR protein</fullName>
    </submittedName>
</protein>
<evidence type="ECO:0000256" key="5">
    <source>
        <dbReference type="SAM" id="MobiDB-lite"/>
    </source>
</evidence>
<reference evidence="6" key="1">
    <citation type="submission" date="2021-02" db="EMBL/GenBank/DDBJ databases">
        <authorList>
            <person name="Dougan E. K."/>
            <person name="Rhodes N."/>
            <person name="Thang M."/>
            <person name="Chan C."/>
        </authorList>
    </citation>
    <scope>NUCLEOTIDE SEQUENCE</scope>
</reference>
<sequence>MWKFSIVPCEAALEEALQAGGSEDLRCLYGPRRIRRLEILLAAALDRERRCELRRHKMDKVSQYLNVVLERKEHYFDALRDYFSFLVDHAAGEACYLPELIARLVVFRQQLCSASTDSNQQAADMLDGTIEAFLAAEDGRMEDDGYGSGLVCDSSQRWLGQDVPDRSRSYSYGLLIGEAALRNGRRSTARMRQLGSTTQLMQGPLEGSQPEPANEVGFGLAGFGGPAEQELAELRAENKLLRRQLENHPELFRLCSENRLLREHLATLVQQKASSHQEVDFFHGRAKGRLAMDGSSQGDLGEMDASLARTTSRLLSSGEDAEAEKTARKLGEGQRLALKQFPGIEEVTHLSSDSGEESDDSLRHEARDAGPRSSEHSAQGADVTSFLPAMARQVQELFRVKNSMEDTLRRHVRTHGLQSKTKNLPGENRFVQVDGMGVYSPETEVEVDPDDLEEAVCGATEALQHAEAMLAKGGCGELFVGSEEVGQGDSVRRRHDGMDERDVFLSLMRSLPGESQALSRQGFSSSAPQLPRSLSTGLPSGQTAHSCGPGSRLQRMKSTMQLHRIVEAPDQQEPEVSPQSQGSEKMLQNPSSPSDKLQLAIQQVHSLCKQLESVGEIYKDVKSQLEPMQQEYMRRFDECRFLESQCRRLDVHCRLLEERVSAAEASGTIIRSQPLSSAPIRQPESPQAKLKPAQAAVHGAGRFIPVVQGCLQGPPAPPVTHTLQNQRGHVLPAQQYVPLLVVPAPATRGSPPMSASAGHLGQEATQMMPGIACTTSVRYSDNADRVSAITAKTTAAVFQLLQTYFLLSEVCGEQAGCASASPAGCDQAGAALTLPVVVSRVACAAKWGWRKPNKPTDWSHERLGYRIKGGPGWNGSPHTWTEKIRWCHRYKRRIHIRRKVEGNSARPRLAVFRSQTHMHASVIDDTIGTGVTLIQVTSKQTGSLEQIRAKQGCEAGKEKTWSVEAAEIVGAEVAKQCLDKGITMVVFDRAGFPYEGRVKARQLQRPLGVVDFSDLVDRISYDLASKSLVLTIFLAFSPSPLSLKAFLRFDTVMEGCTNCLGQRLLATFAMLLEAVWQKHVNPVAAVRSVSFLKSMGCIDAASDWPPALLQRGTWMKMNLLRRRFFLAVEFCFSGVVRCSQETGAQMMANFKDRLQDVPVSRHTLMERNSRGGEQDDLEELGSLISFSNLEHVVKHIIRKFKSLEAYNESNDATIKSLKGEIELRATITGLDEVVTELNQRIEQQQEALYLTKENVASSEEAIDRLKGSQTQLEKKLDTVIKEKAVQDRLIRETQDALLDKVSLAELNMFEAKFAGYTTKLEHQQILSALSDYATLDVAERIAENMKVLSTRFDDYTRTAKLEQQLQEVRDWVGDELQNYAKVAQTTMRIEELAVHIKEQSSVFDQVYASNNDQLRGLSDRITSMYSELANDLQQRAMYDDLQETKHSLKKYALRAETDAFQQDCVPKLKFCVASIEAFDQRLRAQDDAIQRVDEVLLDKAGKYDIVIINSRIEQCLQKEAAMKEFHGMYDKLDRFNKRFEEYIEQESKRLDEFRPPDYGPMFEDLNQKVALKADKADLVEMYQLKANRIDADELAKLQDTIHRQLEYLSVTTFGLSKLCLAEAKQGESKTLRMQQRTQVLMQSEALWHWILHNEPPPNLDTLRPPPARGDNVDIIKAEHLDRQKRSMDDHKRSQLERKLGIAS</sequence>
<dbReference type="Pfam" id="PF00861">
    <property type="entry name" value="Ribosomal_L18p"/>
    <property type="match status" value="1"/>
</dbReference>
<dbReference type="GO" id="GO:0006412">
    <property type="term" value="P:translation"/>
    <property type="evidence" value="ECO:0007669"/>
    <property type="project" value="InterPro"/>
</dbReference>
<dbReference type="Proteomes" id="UP000604046">
    <property type="component" value="Unassembled WGS sequence"/>
</dbReference>
<dbReference type="PANTHER" id="PTHR12899:SF3">
    <property type="entry name" value="LARGE RIBOSOMAL SUBUNIT PROTEIN UL18M"/>
    <property type="match status" value="1"/>
</dbReference>
<evidence type="ECO:0000256" key="4">
    <source>
        <dbReference type="SAM" id="Coils"/>
    </source>
</evidence>
<dbReference type="EMBL" id="CAJNDS010002001">
    <property type="protein sequence ID" value="CAE7294750.1"/>
    <property type="molecule type" value="Genomic_DNA"/>
</dbReference>
<feature type="compositionally biased region" description="Polar residues" evidence="5">
    <location>
        <begin position="577"/>
        <end position="596"/>
    </location>
</feature>
<proteinExistence type="inferred from homology"/>
<dbReference type="InterPro" id="IPR057268">
    <property type="entry name" value="Ribosomal_L18"/>
</dbReference>
<dbReference type="InterPro" id="IPR005484">
    <property type="entry name" value="Ribosomal_uL18_bac/plant/anim"/>
</dbReference>
<dbReference type="GO" id="GO:0005840">
    <property type="term" value="C:ribosome"/>
    <property type="evidence" value="ECO:0007669"/>
    <property type="project" value="UniProtKB-KW"/>
</dbReference>
<comment type="caution">
    <text evidence="6">The sequence shown here is derived from an EMBL/GenBank/DDBJ whole genome shotgun (WGS) entry which is preliminary data.</text>
</comment>
<feature type="region of interest" description="Disordered" evidence="5">
    <location>
        <begin position="313"/>
        <end position="381"/>
    </location>
</feature>
<name>A0A812NJ21_9DINO</name>
<feature type="region of interest" description="Disordered" evidence="5">
    <location>
        <begin position="515"/>
        <end position="555"/>
    </location>
</feature>
<feature type="coiled-coil region" evidence="4">
    <location>
        <begin position="1227"/>
        <end position="1282"/>
    </location>
</feature>
<keyword evidence="3" id="KW-0687">Ribonucleoprotein</keyword>
<feature type="compositionally biased region" description="Basic and acidic residues" evidence="5">
    <location>
        <begin position="323"/>
        <end position="332"/>
    </location>
</feature>
<feature type="region of interest" description="Disordered" evidence="5">
    <location>
        <begin position="1681"/>
        <end position="1703"/>
    </location>
</feature>
<evidence type="ECO:0000256" key="3">
    <source>
        <dbReference type="ARBA" id="ARBA00023274"/>
    </source>
</evidence>
<keyword evidence="2" id="KW-0689">Ribosomal protein</keyword>
<feature type="compositionally biased region" description="Basic and acidic residues" evidence="5">
    <location>
        <begin position="360"/>
        <end position="375"/>
    </location>
</feature>
<accession>A0A812NJ21</accession>
<feature type="compositionally biased region" description="Polar residues" evidence="5">
    <location>
        <begin position="516"/>
        <end position="545"/>
    </location>
</feature>
<dbReference type="GO" id="GO:1990904">
    <property type="term" value="C:ribonucleoprotein complex"/>
    <property type="evidence" value="ECO:0007669"/>
    <property type="project" value="UniProtKB-KW"/>
</dbReference>